<dbReference type="FunFam" id="3.40.720.10:FF:000082">
    <property type="entry name" value="Protein CBG10792"/>
    <property type="match status" value="1"/>
</dbReference>
<evidence type="ECO:0000313" key="2">
    <source>
        <dbReference type="Proteomes" id="UP000008068"/>
    </source>
</evidence>
<dbReference type="InterPro" id="IPR017850">
    <property type="entry name" value="Alkaline_phosphatase_core_sf"/>
</dbReference>
<dbReference type="PANTHER" id="PTHR10974">
    <property type="entry name" value="FI08016P-RELATED"/>
    <property type="match status" value="1"/>
</dbReference>
<evidence type="ECO:0000313" key="1">
    <source>
        <dbReference type="EMBL" id="EGT40391.1"/>
    </source>
</evidence>
<protein>
    <submittedName>
        <fullName evidence="1">Uncharacterized protein</fullName>
    </submittedName>
</protein>
<dbReference type="AlphaFoldDB" id="G0MBM7"/>
<dbReference type="Gene3D" id="3.40.720.10">
    <property type="entry name" value="Alkaline Phosphatase, subunit A"/>
    <property type="match status" value="1"/>
</dbReference>
<dbReference type="eggNOG" id="KOG0842">
    <property type="taxonomic scope" value="Eukaryota"/>
</dbReference>
<dbReference type="GO" id="GO:0005615">
    <property type="term" value="C:extracellular space"/>
    <property type="evidence" value="ECO:0007669"/>
    <property type="project" value="TreeGrafter"/>
</dbReference>
<dbReference type="SUPFAM" id="SSF53649">
    <property type="entry name" value="Alkaline phosphatase-like"/>
    <property type="match status" value="1"/>
</dbReference>
<dbReference type="EMBL" id="GL379788">
    <property type="protein sequence ID" value="EGT40391.1"/>
    <property type="molecule type" value="Genomic_DNA"/>
</dbReference>
<dbReference type="InParanoid" id="G0MBM7"/>
<dbReference type="CDD" id="cd16021">
    <property type="entry name" value="ALP_like"/>
    <property type="match status" value="1"/>
</dbReference>
<dbReference type="PANTHER" id="PTHR10974:SF75">
    <property type="entry name" value="SULFATASE DOMAIN-CONTAINING PROTEIN"/>
    <property type="match status" value="1"/>
</dbReference>
<name>G0MBM7_CAEBE</name>
<dbReference type="Pfam" id="PF02995">
    <property type="entry name" value="DUF229"/>
    <property type="match status" value="1"/>
</dbReference>
<reference evidence="2" key="1">
    <citation type="submission" date="2011-07" db="EMBL/GenBank/DDBJ databases">
        <authorList>
            <consortium name="Caenorhabditis brenneri Sequencing and Analysis Consortium"/>
            <person name="Wilson R.K."/>
        </authorList>
    </citation>
    <scope>NUCLEOTIDE SEQUENCE [LARGE SCALE GENOMIC DNA]</scope>
    <source>
        <strain evidence="2">PB2801</strain>
    </source>
</reference>
<proteinExistence type="predicted"/>
<sequence>MDCLPIFLVAVICSVTIYTIFLDYEISNSEVSVSKFPIQNLSSYDQCVLPKFDIWDEEIIGYLSLDQDPLKSCNTTFKPFTELKNQKWKVVTKQDVKCRARCHTRKDEFKNIIGNWSYDQGSVTCEILETVCADKNKTDVYGWLHSQVVPTRPNKPKIDTSNLKQHDVIVILFDSMSYSQAKRSIPRTLSYFNNHMEGVMFPYLNKVGDNSRPNGMALWYGKTLENIDRSIFEEPNIPADWDQKYFCKVFKDNETSIFGEFQEYGYKTMLAEDWGKGALNYPNCVGFDKPPVDHYMRPFQNAYENRGQAEEITRNHLEGQFCRETHHTLLDYMSQFVNAYPDQKKFGWIWAIRLGHFTENGFGHADKDYQKFLMDHRKQLEESFVFLLADHGFRLGSIRNTVVGALDVNNPLTAISIPKSLRTSTKMLEILKENAKKIQSHYDTRATMLDIMKYQSKANFTDTDPQQIPGEKGTSYIRRQPATVRTCRNLPIPLQYCLCQFNKTEVPTDSKTATDIGKVVTDVVNEQLKEGNFTDKCITMEYEKTIELEQYDEQFKGSTLYTIKLKMKKPSEAEFKANVKIHKGKIHVLGLVERSNRYGHTADCIDSEYHRPYCYCKIQKEEKKD</sequence>
<dbReference type="STRING" id="135651.G0MBM7"/>
<dbReference type="Proteomes" id="UP000008068">
    <property type="component" value="Unassembled WGS sequence"/>
</dbReference>
<keyword evidence="2" id="KW-1185">Reference proteome</keyword>
<organism evidence="2">
    <name type="scientific">Caenorhabditis brenneri</name>
    <name type="common">Nematode worm</name>
    <dbReference type="NCBI Taxonomy" id="135651"/>
    <lineage>
        <taxon>Eukaryota</taxon>
        <taxon>Metazoa</taxon>
        <taxon>Ecdysozoa</taxon>
        <taxon>Nematoda</taxon>
        <taxon>Chromadorea</taxon>
        <taxon>Rhabditida</taxon>
        <taxon>Rhabditina</taxon>
        <taxon>Rhabditomorpha</taxon>
        <taxon>Rhabditoidea</taxon>
        <taxon>Rhabditidae</taxon>
        <taxon>Peloderinae</taxon>
        <taxon>Caenorhabditis</taxon>
    </lineage>
</organism>
<dbReference type="InterPro" id="IPR004245">
    <property type="entry name" value="DUF229"/>
</dbReference>
<accession>G0MBM7</accession>
<dbReference type="OrthoDB" id="5862419at2759"/>
<dbReference type="HOGENOM" id="CLU_018076_1_0_1"/>
<gene>
    <name evidence="1" type="ORF">CAEBREN_28205</name>
</gene>